<accession>T1B291</accession>
<comment type="caution">
    <text evidence="2">The sequence shown here is derived from an EMBL/GenBank/DDBJ whole genome shotgun (WGS) entry which is preliminary data.</text>
</comment>
<evidence type="ECO:0000256" key="1">
    <source>
        <dbReference type="SAM" id="Phobius"/>
    </source>
</evidence>
<keyword evidence="1" id="KW-0812">Transmembrane</keyword>
<reference evidence="2" key="2">
    <citation type="journal article" date="2014" name="ISME J.">
        <title>Microbial stratification in low pH oxic and suboxic macroscopic growths along an acid mine drainage.</title>
        <authorList>
            <person name="Mendez-Garcia C."/>
            <person name="Mesa V."/>
            <person name="Sprenger R.R."/>
            <person name="Richter M."/>
            <person name="Diez M.S."/>
            <person name="Solano J."/>
            <person name="Bargiela R."/>
            <person name="Golyshina O.V."/>
            <person name="Manteca A."/>
            <person name="Ramos J.L."/>
            <person name="Gallego J.R."/>
            <person name="Llorente I."/>
            <person name="Martins Dos Santos V.A."/>
            <person name="Jensen O.N."/>
            <person name="Pelaez A.I."/>
            <person name="Sanchez J."/>
            <person name="Ferrer M."/>
        </authorList>
    </citation>
    <scope>NUCLEOTIDE SEQUENCE</scope>
</reference>
<organism evidence="2">
    <name type="scientific">mine drainage metagenome</name>
    <dbReference type="NCBI Taxonomy" id="410659"/>
    <lineage>
        <taxon>unclassified sequences</taxon>
        <taxon>metagenomes</taxon>
        <taxon>ecological metagenomes</taxon>
    </lineage>
</organism>
<reference evidence="2" key="1">
    <citation type="submission" date="2013-08" db="EMBL/GenBank/DDBJ databases">
        <authorList>
            <person name="Mendez C."/>
            <person name="Richter M."/>
            <person name="Ferrer M."/>
            <person name="Sanchez J."/>
        </authorList>
    </citation>
    <scope>NUCLEOTIDE SEQUENCE</scope>
</reference>
<feature type="non-terminal residue" evidence="2">
    <location>
        <position position="94"/>
    </location>
</feature>
<dbReference type="EMBL" id="AUZY01004549">
    <property type="protein sequence ID" value="EQD62668.1"/>
    <property type="molecule type" value="Genomic_DNA"/>
</dbReference>
<gene>
    <name evidence="2" type="ORF">B1B_07151</name>
</gene>
<sequence length="94" mass="9721">MRPRLRLVAELAGPLALVAVVAVAGNAMSIAQQGNAINVLVTATIVVALYVFIGNSGVWSFGQISFVAVGAFAAGLLTSPTATRQTSMPTLFRF</sequence>
<feature type="transmembrane region" description="Helical" evidence="1">
    <location>
        <begin position="36"/>
        <end position="53"/>
    </location>
</feature>
<evidence type="ECO:0000313" key="2">
    <source>
        <dbReference type="EMBL" id="EQD62668.1"/>
    </source>
</evidence>
<name>T1B291_9ZZZZ</name>
<protein>
    <recommendedName>
        <fullName evidence="3">Branched-chain amino acid ABC transporter permease</fullName>
    </recommendedName>
</protein>
<dbReference type="AlphaFoldDB" id="T1B291"/>
<keyword evidence="1" id="KW-1133">Transmembrane helix</keyword>
<keyword evidence="1" id="KW-0472">Membrane</keyword>
<proteinExistence type="predicted"/>
<feature type="transmembrane region" description="Helical" evidence="1">
    <location>
        <begin position="6"/>
        <end position="24"/>
    </location>
</feature>
<evidence type="ECO:0008006" key="3">
    <source>
        <dbReference type="Google" id="ProtNLM"/>
    </source>
</evidence>
<feature type="transmembrane region" description="Helical" evidence="1">
    <location>
        <begin position="59"/>
        <end position="78"/>
    </location>
</feature>